<keyword evidence="9" id="KW-1185">Reference proteome</keyword>
<keyword evidence="6" id="KW-0472">Membrane</keyword>
<evidence type="ECO:0000256" key="2">
    <source>
        <dbReference type="ARBA" id="ARBA00009596"/>
    </source>
</evidence>
<reference evidence="8" key="1">
    <citation type="submission" date="2022-02" db="EMBL/GenBank/DDBJ databases">
        <authorList>
            <person name="Henning P.M."/>
            <person name="McCubbin A.G."/>
            <person name="Shore J.S."/>
        </authorList>
    </citation>
    <scope>NUCLEOTIDE SEQUENCE</scope>
    <source>
        <strain evidence="8">F60SS</strain>
        <tissue evidence="8">Leaves</tissue>
    </source>
</reference>
<sequence length="131" mass="14627">MAATRLMPKTGHSQLSVTFTHSLMESSAASSSYLSSLPFKPFSSPLILSIRVFKSFPLNEFLVFWLFTLLFVRNPNLKYVRFNAMQALALDVLLVFIGEIVKGEGLGGREDSSGDDLWFNGREGEWTELGT</sequence>
<evidence type="ECO:0000256" key="3">
    <source>
        <dbReference type="ARBA" id="ARBA00022692"/>
    </source>
</evidence>
<dbReference type="InterPro" id="IPR005691">
    <property type="entry name" value="Tic20"/>
</dbReference>
<evidence type="ECO:0000313" key="9">
    <source>
        <dbReference type="Proteomes" id="UP001141552"/>
    </source>
</evidence>
<dbReference type="OrthoDB" id="414558at2759"/>
<evidence type="ECO:0000256" key="4">
    <source>
        <dbReference type="ARBA" id="ARBA00022780"/>
    </source>
</evidence>
<comment type="similarity">
    <text evidence="2 7">Belongs to the Tic20 family.</text>
</comment>
<comment type="function">
    <text evidence="7">Involved in protein precursor import into chloroplasts.</text>
</comment>
<proteinExistence type="inferred from homology"/>
<dbReference type="PANTHER" id="PTHR33510:SF11">
    <property type="entry name" value="PROTEIN TIC 20-V, CHLOROPLASTIC"/>
    <property type="match status" value="1"/>
</dbReference>
<evidence type="ECO:0000256" key="5">
    <source>
        <dbReference type="ARBA" id="ARBA00022989"/>
    </source>
</evidence>
<keyword evidence="7" id="KW-0934">Plastid</keyword>
<dbReference type="Proteomes" id="UP001141552">
    <property type="component" value="Unassembled WGS sequence"/>
</dbReference>
<dbReference type="EMBL" id="JAKUCV010002712">
    <property type="protein sequence ID" value="KAJ4841685.1"/>
    <property type="molecule type" value="Genomic_DNA"/>
</dbReference>
<accession>A0A9Q0G3K3</accession>
<dbReference type="PANTHER" id="PTHR33510">
    <property type="entry name" value="PROTEIN TIC 20-II, CHLOROPLASTIC"/>
    <property type="match status" value="1"/>
</dbReference>
<evidence type="ECO:0000313" key="8">
    <source>
        <dbReference type="EMBL" id="KAJ4841685.1"/>
    </source>
</evidence>
<dbReference type="GO" id="GO:0009706">
    <property type="term" value="C:chloroplast inner membrane"/>
    <property type="evidence" value="ECO:0007669"/>
    <property type="project" value="UniProtKB-SubCell"/>
</dbReference>
<keyword evidence="4" id="KW-1001">Plastid inner membrane</keyword>
<keyword evidence="3" id="KW-0812">Transmembrane</keyword>
<protein>
    <recommendedName>
        <fullName evidence="7">Protein TIC 20</fullName>
    </recommendedName>
</protein>
<evidence type="ECO:0000256" key="7">
    <source>
        <dbReference type="RuleBase" id="RU367003"/>
    </source>
</evidence>
<comment type="subcellular location">
    <subcellularLocation>
        <location evidence="1">Plastid</location>
        <location evidence="1">Chloroplast inner membrane</location>
        <topology evidence="1">Multi-pass membrane protein</topology>
    </subcellularLocation>
    <subcellularLocation>
        <location evidence="7">Plastid</location>
        <location evidence="7">Chloroplast membrane</location>
        <topology evidence="7">Multi-pass membrane protein</topology>
    </subcellularLocation>
</comment>
<evidence type="ECO:0000256" key="1">
    <source>
        <dbReference type="ARBA" id="ARBA00004478"/>
    </source>
</evidence>
<dbReference type="Pfam" id="PF16166">
    <property type="entry name" value="TIC20"/>
    <property type="match status" value="1"/>
</dbReference>
<reference evidence="8" key="2">
    <citation type="journal article" date="2023" name="Plants (Basel)">
        <title>Annotation of the Turnera subulata (Passifloraceae) Draft Genome Reveals the S-Locus Evolved after the Divergence of Turneroideae from Passifloroideae in a Stepwise Manner.</title>
        <authorList>
            <person name="Henning P.M."/>
            <person name="Roalson E.H."/>
            <person name="Mir W."/>
            <person name="McCubbin A.G."/>
            <person name="Shore J.S."/>
        </authorList>
    </citation>
    <scope>NUCLEOTIDE SEQUENCE</scope>
    <source>
        <strain evidence="8">F60SS</strain>
    </source>
</reference>
<organism evidence="8 9">
    <name type="scientific">Turnera subulata</name>
    <dbReference type="NCBI Taxonomy" id="218843"/>
    <lineage>
        <taxon>Eukaryota</taxon>
        <taxon>Viridiplantae</taxon>
        <taxon>Streptophyta</taxon>
        <taxon>Embryophyta</taxon>
        <taxon>Tracheophyta</taxon>
        <taxon>Spermatophyta</taxon>
        <taxon>Magnoliopsida</taxon>
        <taxon>eudicotyledons</taxon>
        <taxon>Gunneridae</taxon>
        <taxon>Pentapetalae</taxon>
        <taxon>rosids</taxon>
        <taxon>fabids</taxon>
        <taxon>Malpighiales</taxon>
        <taxon>Passifloraceae</taxon>
        <taxon>Turnera</taxon>
    </lineage>
</organism>
<evidence type="ECO:0000256" key="6">
    <source>
        <dbReference type="ARBA" id="ARBA00023136"/>
    </source>
</evidence>
<gene>
    <name evidence="8" type="ORF">Tsubulata_002085</name>
</gene>
<dbReference type="AlphaFoldDB" id="A0A9Q0G3K3"/>
<keyword evidence="7" id="KW-0150">Chloroplast</keyword>
<name>A0A9Q0G3K3_9ROSI</name>
<keyword evidence="5" id="KW-1133">Transmembrane helix</keyword>
<comment type="caution">
    <text evidence="8">The sequence shown here is derived from an EMBL/GenBank/DDBJ whole genome shotgun (WGS) entry which is preliminary data.</text>
</comment>